<accession>A0A6J7DIM8</accession>
<sequence length="246" mass="27336">MALRAPAEAQTRLLAVLALDTEDIVVSRTIVDAHAALTALDTDAEYQRLVREAEDWADRYDEIERRCEHLESDISVAKARIAQDREREKGSTDSKELTSLEHEIESLERRIEMLEEQELAALTDRDEVTGTWNAIKIARDSFHDARAEAQSSLRSDIDASNRRRADIVTARAEIVASLPIDLIELYERQRERYGVGASHLQAGITSASGVTLTPGQLQDVRAADADEVLMCPDSNAILIRTAESGL</sequence>
<feature type="coiled-coil region" evidence="1">
    <location>
        <begin position="46"/>
        <end position="124"/>
    </location>
</feature>
<proteinExistence type="predicted"/>
<evidence type="ECO:0000313" key="4">
    <source>
        <dbReference type="EMBL" id="CAB4869178.1"/>
    </source>
</evidence>
<evidence type="ECO:0000259" key="2">
    <source>
        <dbReference type="Pfam" id="PF24481"/>
    </source>
</evidence>
<dbReference type="Pfam" id="PF24481">
    <property type="entry name" value="CT398_CC"/>
    <property type="match status" value="1"/>
</dbReference>
<evidence type="ECO:0000313" key="3">
    <source>
        <dbReference type="EMBL" id="CAB4632137.1"/>
    </source>
</evidence>
<keyword evidence="1" id="KW-0175">Coiled coil</keyword>
<dbReference type="EMBL" id="CAFBLO010000054">
    <property type="protein sequence ID" value="CAB4869178.1"/>
    <property type="molecule type" value="Genomic_DNA"/>
</dbReference>
<dbReference type="EMBL" id="CAEZVJ010000091">
    <property type="protein sequence ID" value="CAB4632137.1"/>
    <property type="molecule type" value="Genomic_DNA"/>
</dbReference>
<feature type="domain" description="CT398-like coiled coil hairpin" evidence="2">
    <location>
        <begin position="31"/>
        <end position="194"/>
    </location>
</feature>
<reference evidence="4" key="1">
    <citation type="submission" date="2020-05" db="EMBL/GenBank/DDBJ databases">
        <authorList>
            <person name="Chiriac C."/>
            <person name="Salcher M."/>
            <person name="Ghai R."/>
            <person name="Kavagutti S V."/>
        </authorList>
    </citation>
    <scope>NUCLEOTIDE SEQUENCE</scope>
</reference>
<evidence type="ECO:0000256" key="1">
    <source>
        <dbReference type="SAM" id="Coils"/>
    </source>
</evidence>
<dbReference type="InterPro" id="IPR056003">
    <property type="entry name" value="CT398_CC_hairpin"/>
</dbReference>
<gene>
    <name evidence="3" type="ORF">UFOPK1961_00836</name>
    <name evidence="4" type="ORF">UFOPK3364_00650</name>
</gene>
<dbReference type="AlphaFoldDB" id="A0A6J7DIM8"/>
<organism evidence="4">
    <name type="scientific">freshwater metagenome</name>
    <dbReference type="NCBI Taxonomy" id="449393"/>
    <lineage>
        <taxon>unclassified sequences</taxon>
        <taxon>metagenomes</taxon>
        <taxon>ecological metagenomes</taxon>
    </lineage>
</organism>
<dbReference type="Gene3D" id="1.10.287.1490">
    <property type="match status" value="1"/>
</dbReference>
<name>A0A6J7DIM8_9ZZZZ</name>
<protein>
    <submittedName>
        <fullName evidence="4">Unannotated protein</fullName>
    </submittedName>
</protein>